<dbReference type="PRINTS" id="PR00081">
    <property type="entry name" value="GDHRDH"/>
</dbReference>
<accession>F8FIW0</accession>
<dbReference type="PANTHER" id="PTHR48107:SF16">
    <property type="entry name" value="NADPH-DEPENDENT ALDEHYDE REDUCTASE 1, CHLOROPLASTIC"/>
    <property type="match status" value="1"/>
</dbReference>
<dbReference type="NCBIfam" id="NF005214">
    <property type="entry name" value="PRK06701.1"/>
    <property type="match status" value="1"/>
</dbReference>
<dbReference type="Gene3D" id="3.40.50.720">
    <property type="entry name" value="NAD(P)-binding Rossmann-like Domain"/>
    <property type="match status" value="1"/>
</dbReference>
<dbReference type="AlphaFoldDB" id="F8FIW0"/>
<evidence type="ECO:0000256" key="1">
    <source>
        <dbReference type="ARBA" id="ARBA00006484"/>
    </source>
</evidence>
<dbReference type="KEGG" id="pms:KNP414_07853"/>
<evidence type="ECO:0000313" key="3">
    <source>
        <dbReference type="EMBL" id="AEI46338.1"/>
    </source>
</evidence>
<dbReference type="GO" id="GO:0016614">
    <property type="term" value="F:oxidoreductase activity, acting on CH-OH group of donors"/>
    <property type="evidence" value="ECO:0007669"/>
    <property type="project" value="UniProtKB-ARBA"/>
</dbReference>
<reference evidence="3 4" key="2">
    <citation type="journal article" date="2013" name="Genome Announc.">
        <title>Genome Sequence of Growth-Improving Paenibacillus mucilaginosus Strain KNP414.</title>
        <authorList>
            <person name="Lu J.J."/>
            <person name="Wang J.F."/>
            <person name="Hu X.F."/>
        </authorList>
    </citation>
    <scope>NUCLEOTIDE SEQUENCE [LARGE SCALE GENOMIC DNA]</scope>
    <source>
        <strain evidence="3 4">KNP414</strain>
    </source>
</reference>
<dbReference type="InterPro" id="IPR020904">
    <property type="entry name" value="Sc_DH/Rdtase_CS"/>
</dbReference>
<dbReference type="CDD" id="cd05355">
    <property type="entry name" value="SDR_c1"/>
    <property type="match status" value="1"/>
</dbReference>
<keyword evidence="2" id="KW-0560">Oxidoreductase</keyword>
<dbReference type="Proteomes" id="UP000006620">
    <property type="component" value="Chromosome"/>
</dbReference>
<dbReference type="PANTHER" id="PTHR48107">
    <property type="entry name" value="NADPH-DEPENDENT ALDEHYDE REDUCTASE-LIKE PROTEIN, CHLOROPLASTIC-RELATED"/>
    <property type="match status" value="1"/>
</dbReference>
<dbReference type="FunFam" id="3.40.50.720:FF:000084">
    <property type="entry name" value="Short-chain dehydrogenase reductase"/>
    <property type="match status" value="1"/>
</dbReference>
<dbReference type="EMBL" id="CP002869">
    <property type="protein sequence ID" value="AEI46338.1"/>
    <property type="molecule type" value="Genomic_DNA"/>
</dbReference>
<organism evidence="3 4">
    <name type="scientific">Paenibacillus mucilaginosus (strain KNP414)</name>
    <dbReference type="NCBI Taxonomy" id="1036673"/>
    <lineage>
        <taxon>Bacteria</taxon>
        <taxon>Bacillati</taxon>
        <taxon>Bacillota</taxon>
        <taxon>Bacilli</taxon>
        <taxon>Bacillales</taxon>
        <taxon>Paenibacillaceae</taxon>
        <taxon>Paenibacillus</taxon>
    </lineage>
</organism>
<dbReference type="PROSITE" id="PS00061">
    <property type="entry name" value="ADH_SHORT"/>
    <property type="match status" value="1"/>
</dbReference>
<name>F8FIW0_PAEMK</name>
<sequence>MSTYPVYPYYSTHTECEQKPVAFPPQKQEEQPGLEYLMTPRPIYENPAYSGSRKLENRIALITGGDSGIGRAAAIAFAKEGADVVIAYLSEHPDAMETKKRIEQLGRRCLALPADLRVKAACTAVVEKTVQAFGRLDVLVNNIAVQYPQEQLTDITEEQLEQTFRTNIYSFFFMTQAALPYLREGSSIINTASITAYRGEKLLLDYSTTKAAVIGFTRALSQNLVARGIRVNAVAPGPVWTPFIPATFPPERLAVFGTDTPMKRAAQPFELAPAYVYLACDDSRYVTGETMHVNGGEFIGG</sequence>
<proteinExistence type="inferred from homology"/>
<evidence type="ECO:0000313" key="4">
    <source>
        <dbReference type="Proteomes" id="UP000006620"/>
    </source>
</evidence>
<dbReference type="RefSeq" id="WP_013921485.1">
    <property type="nucleotide sequence ID" value="NC_015690.1"/>
</dbReference>
<dbReference type="PATRIC" id="fig|1036673.3.peg.7324"/>
<comment type="similarity">
    <text evidence="1">Belongs to the short-chain dehydrogenases/reductases (SDR) family.</text>
</comment>
<dbReference type="PRINTS" id="PR00080">
    <property type="entry name" value="SDRFAMILY"/>
</dbReference>
<dbReference type="InterPro" id="IPR002347">
    <property type="entry name" value="SDR_fam"/>
</dbReference>
<dbReference type="InterPro" id="IPR036291">
    <property type="entry name" value="NAD(P)-bd_dom_sf"/>
</dbReference>
<protein>
    <submittedName>
        <fullName evidence="3">YhdF2</fullName>
    </submittedName>
</protein>
<evidence type="ECO:0000256" key="2">
    <source>
        <dbReference type="ARBA" id="ARBA00023002"/>
    </source>
</evidence>
<dbReference type="GO" id="GO:0008206">
    <property type="term" value="P:bile acid metabolic process"/>
    <property type="evidence" value="ECO:0007669"/>
    <property type="project" value="UniProtKB-ARBA"/>
</dbReference>
<gene>
    <name evidence="3" type="primary">yhdF2</name>
    <name evidence="3" type="ordered locus">KNP414_07853</name>
</gene>
<dbReference type="HOGENOM" id="CLU_010194_4_1_9"/>
<dbReference type="SUPFAM" id="SSF51735">
    <property type="entry name" value="NAD(P)-binding Rossmann-fold domains"/>
    <property type="match status" value="1"/>
</dbReference>
<reference evidence="4" key="1">
    <citation type="submission" date="2011-06" db="EMBL/GenBank/DDBJ databases">
        <title>Complete genome sequence of Paenibacillus mucilaginosus KNP414.</title>
        <authorList>
            <person name="Wang J."/>
            <person name="Hu S."/>
            <person name="Hu X."/>
            <person name="Zhang B."/>
            <person name="Dong D."/>
            <person name="Zhang S."/>
            <person name="Zhao K."/>
            <person name="Wu D."/>
        </authorList>
    </citation>
    <scope>NUCLEOTIDE SEQUENCE [LARGE SCALE GENOMIC DNA]</scope>
    <source>
        <strain evidence="4">KNP414</strain>
    </source>
</reference>
<dbReference type="Pfam" id="PF13561">
    <property type="entry name" value="adh_short_C2"/>
    <property type="match status" value="1"/>
</dbReference>